<dbReference type="AlphaFoldDB" id="A0A849ANJ1"/>
<dbReference type="InterPro" id="IPR014757">
    <property type="entry name" value="Tscrpt_reg_IclR_C"/>
</dbReference>
<dbReference type="GO" id="GO:0003677">
    <property type="term" value="F:DNA binding"/>
    <property type="evidence" value="ECO:0007669"/>
    <property type="project" value="UniProtKB-KW"/>
</dbReference>
<dbReference type="EMBL" id="JABENB010000003">
    <property type="protein sequence ID" value="NNG40878.1"/>
    <property type="molecule type" value="Genomic_DNA"/>
</dbReference>
<dbReference type="SUPFAM" id="SSF46785">
    <property type="entry name" value="Winged helix' DNA-binding domain"/>
    <property type="match status" value="1"/>
</dbReference>
<evidence type="ECO:0000256" key="1">
    <source>
        <dbReference type="ARBA" id="ARBA00023015"/>
    </source>
</evidence>
<evidence type="ECO:0000256" key="3">
    <source>
        <dbReference type="ARBA" id="ARBA00023163"/>
    </source>
</evidence>
<evidence type="ECO:0000313" key="6">
    <source>
        <dbReference type="EMBL" id="NNG40878.1"/>
    </source>
</evidence>
<organism evidence="6 7">
    <name type="scientific">Flexivirga aerilata</name>
    <dbReference type="NCBI Taxonomy" id="1656889"/>
    <lineage>
        <taxon>Bacteria</taxon>
        <taxon>Bacillati</taxon>
        <taxon>Actinomycetota</taxon>
        <taxon>Actinomycetes</taxon>
        <taxon>Micrococcales</taxon>
        <taxon>Dermacoccaceae</taxon>
        <taxon>Flexivirga</taxon>
    </lineage>
</organism>
<accession>A0A849ANJ1</accession>
<keyword evidence="7" id="KW-1185">Reference proteome</keyword>
<dbReference type="Gene3D" id="3.30.450.40">
    <property type="match status" value="1"/>
</dbReference>
<feature type="domain" description="HTH iclR-type" evidence="4">
    <location>
        <begin position="2"/>
        <end position="61"/>
    </location>
</feature>
<dbReference type="InterPro" id="IPR036390">
    <property type="entry name" value="WH_DNA-bd_sf"/>
</dbReference>
<dbReference type="GO" id="GO:0003700">
    <property type="term" value="F:DNA-binding transcription factor activity"/>
    <property type="evidence" value="ECO:0007669"/>
    <property type="project" value="TreeGrafter"/>
</dbReference>
<protein>
    <submittedName>
        <fullName evidence="6">IclR family transcriptional regulator</fullName>
    </submittedName>
</protein>
<keyword evidence="1" id="KW-0805">Transcription regulation</keyword>
<dbReference type="PROSITE" id="PS51077">
    <property type="entry name" value="HTH_ICLR"/>
    <property type="match status" value="1"/>
</dbReference>
<comment type="caution">
    <text evidence="6">The sequence shown here is derived from an EMBL/GenBank/DDBJ whole genome shotgun (WGS) entry which is preliminary data.</text>
</comment>
<dbReference type="Gene3D" id="1.10.10.10">
    <property type="entry name" value="Winged helix-like DNA-binding domain superfamily/Winged helix DNA-binding domain"/>
    <property type="match status" value="1"/>
</dbReference>
<gene>
    <name evidence="6" type="ORF">HJ588_16590</name>
</gene>
<evidence type="ECO:0000313" key="7">
    <source>
        <dbReference type="Proteomes" id="UP000557772"/>
    </source>
</evidence>
<dbReference type="InterPro" id="IPR036388">
    <property type="entry name" value="WH-like_DNA-bd_sf"/>
</dbReference>
<keyword evidence="2" id="KW-0238">DNA-binding</keyword>
<dbReference type="InterPro" id="IPR005471">
    <property type="entry name" value="Tscrpt_reg_IclR_N"/>
</dbReference>
<dbReference type="PANTHER" id="PTHR30136:SF24">
    <property type="entry name" value="HTH-TYPE TRANSCRIPTIONAL REPRESSOR ALLR"/>
    <property type="match status" value="1"/>
</dbReference>
<dbReference type="Pfam" id="PF09339">
    <property type="entry name" value="HTH_IclR"/>
    <property type="match status" value="1"/>
</dbReference>
<reference evidence="6 7" key="1">
    <citation type="submission" date="2020-05" db="EMBL/GenBank/DDBJ databases">
        <title>Flexivirga sp. ID2601S isolated from air conditioner.</title>
        <authorList>
            <person name="Kim D.H."/>
        </authorList>
    </citation>
    <scope>NUCLEOTIDE SEQUENCE [LARGE SCALE GENOMIC DNA]</scope>
    <source>
        <strain evidence="6 7">ID2601S</strain>
    </source>
</reference>
<dbReference type="PROSITE" id="PS51078">
    <property type="entry name" value="ICLR_ED"/>
    <property type="match status" value="1"/>
</dbReference>
<feature type="domain" description="IclR-ED" evidence="5">
    <location>
        <begin position="62"/>
        <end position="245"/>
    </location>
</feature>
<dbReference type="SUPFAM" id="SSF55781">
    <property type="entry name" value="GAF domain-like"/>
    <property type="match status" value="1"/>
</dbReference>
<dbReference type="SMART" id="SM00346">
    <property type="entry name" value="HTH_ICLR"/>
    <property type="match status" value="1"/>
</dbReference>
<dbReference type="GO" id="GO:0045892">
    <property type="term" value="P:negative regulation of DNA-templated transcription"/>
    <property type="evidence" value="ECO:0007669"/>
    <property type="project" value="TreeGrafter"/>
</dbReference>
<dbReference type="InterPro" id="IPR029016">
    <property type="entry name" value="GAF-like_dom_sf"/>
</dbReference>
<name>A0A849ANJ1_9MICO</name>
<evidence type="ECO:0000256" key="2">
    <source>
        <dbReference type="ARBA" id="ARBA00023125"/>
    </source>
</evidence>
<evidence type="ECO:0000259" key="4">
    <source>
        <dbReference type="PROSITE" id="PS51077"/>
    </source>
</evidence>
<dbReference type="RefSeq" id="WP_171157670.1">
    <property type="nucleotide sequence ID" value="NZ_JABENB010000003.1"/>
</dbReference>
<evidence type="ECO:0000259" key="5">
    <source>
        <dbReference type="PROSITE" id="PS51078"/>
    </source>
</evidence>
<dbReference type="Proteomes" id="UP000557772">
    <property type="component" value="Unassembled WGS sequence"/>
</dbReference>
<proteinExistence type="predicted"/>
<dbReference type="InterPro" id="IPR050707">
    <property type="entry name" value="HTH_MetabolicPath_Reg"/>
</dbReference>
<dbReference type="PANTHER" id="PTHR30136">
    <property type="entry name" value="HELIX-TURN-HELIX TRANSCRIPTIONAL REGULATOR, ICLR FAMILY"/>
    <property type="match status" value="1"/>
</dbReference>
<sequence>MPQTVDRAIEVIELCSQRPRTILELAQALDVHRTTALRLVNSLMDAGFLRRDDAGLLGVGFRLAGLAHAALAQFDLRSLVHGHIVELSETVGHTIQFAVPQGDRLIYVDKVEPDNSITLNTHIGGDVVVNTAGVSKAILANLPPDRRDAVLRSASWTRYTDATITSPEEMLRRLDDVRRKGWATDEGEFETYSNCVAAPVWNHAGQVAGAISITAFRQKADIEQLTALVPTLIEATTAISHELGWTGPPRCE</sequence>
<dbReference type="Pfam" id="PF01614">
    <property type="entry name" value="IclR_C"/>
    <property type="match status" value="1"/>
</dbReference>
<keyword evidence="3" id="KW-0804">Transcription</keyword>